<evidence type="ECO:0000259" key="1">
    <source>
        <dbReference type="Pfam" id="PF13577"/>
    </source>
</evidence>
<proteinExistence type="predicted"/>
<dbReference type="Proteomes" id="UP000199622">
    <property type="component" value="Unassembled WGS sequence"/>
</dbReference>
<dbReference type="STRING" id="208445.SAMN04489727_5134"/>
<evidence type="ECO:0000313" key="2">
    <source>
        <dbReference type="EMBL" id="SEC79941.1"/>
    </source>
</evidence>
<name>A0A1H4VHH0_9PSEU</name>
<protein>
    <submittedName>
        <fullName evidence="2">SnoaL-like domain-containing protein</fullName>
    </submittedName>
</protein>
<dbReference type="InterPro" id="IPR032710">
    <property type="entry name" value="NTF2-like_dom_sf"/>
</dbReference>
<dbReference type="SUPFAM" id="SSF54427">
    <property type="entry name" value="NTF2-like"/>
    <property type="match status" value="1"/>
</dbReference>
<dbReference type="RefSeq" id="WP_167384728.1">
    <property type="nucleotide sequence ID" value="NZ_FNSO01000004.1"/>
</dbReference>
<dbReference type="EMBL" id="FNSO01000004">
    <property type="protein sequence ID" value="SEC79941.1"/>
    <property type="molecule type" value="Genomic_DNA"/>
</dbReference>
<accession>A0A1H4VHH0</accession>
<dbReference type="Pfam" id="PF13577">
    <property type="entry name" value="SnoaL_4"/>
    <property type="match status" value="1"/>
</dbReference>
<keyword evidence="3" id="KW-1185">Reference proteome</keyword>
<evidence type="ECO:0000313" key="3">
    <source>
        <dbReference type="Proteomes" id="UP000199622"/>
    </source>
</evidence>
<dbReference type="CDD" id="cd00531">
    <property type="entry name" value="NTF2_like"/>
    <property type="match status" value="1"/>
</dbReference>
<reference evidence="3" key="1">
    <citation type="submission" date="2016-10" db="EMBL/GenBank/DDBJ databases">
        <authorList>
            <person name="Varghese N."/>
            <person name="Submissions S."/>
        </authorList>
    </citation>
    <scope>NUCLEOTIDE SEQUENCE [LARGE SCALE GENOMIC DNA]</scope>
    <source>
        <strain evidence="3">DSM 44544</strain>
    </source>
</reference>
<feature type="domain" description="SnoaL-like" evidence="1">
    <location>
        <begin position="7"/>
        <end position="130"/>
    </location>
</feature>
<dbReference type="Gene3D" id="3.10.450.50">
    <property type="match status" value="1"/>
</dbReference>
<dbReference type="AlphaFoldDB" id="A0A1H4VHH0"/>
<sequence>MRHTDVARAEIAELLGDLFAGFESRDWARMADLVAEKVHLDHTSLGAPAPEDLTGEEIVARWRRGLHARKKNFHLLSLPRIRVSGDRAEVAVNCYACNVLDDGLGGGVWECWGRHDISWQHTGNGWQVTAFVFTVAYTRGDERVHTHTLD</sequence>
<organism evidence="2 3">
    <name type="scientific">Amycolatopsis tolypomycina</name>
    <dbReference type="NCBI Taxonomy" id="208445"/>
    <lineage>
        <taxon>Bacteria</taxon>
        <taxon>Bacillati</taxon>
        <taxon>Actinomycetota</taxon>
        <taxon>Actinomycetes</taxon>
        <taxon>Pseudonocardiales</taxon>
        <taxon>Pseudonocardiaceae</taxon>
        <taxon>Amycolatopsis</taxon>
    </lineage>
</organism>
<gene>
    <name evidence="2" type="ORF">SAMN04489727_5134</name>
</gene>
<dbReference type="InterPro" id="IPR037401">
    <property type="entry name" value="SnoaL-like"/>
</dbReference>